<accession>A0ABN2NRL7</accession>
<keyword evidence="1" id="KW-0812">Transmembrane</keyword>
<feature type="transmembrane region" description="Helical" evidence="1">
    <location>
        <begin position="234"/>
        <end position="255"/>
    </location>
</feature>
<evidence type="ECO:0000259" key="2">
    <source>
        <dbReference type="Pfam" id="PF01757"/>
    </source>
</evidence>
<feature type="transmembrane region" description="Helical" evidence="1">
    <location>
        <begin position="354"/>
        <end position="374"/>
    </location>
</feature>
<dbReference type="Proteomes" id="UP001501303">
    <property type="component" value="Unassembled WGS sequence"/>
</dbReference>
<keyword evidence="1" id="KW-1133">Transmembrane helix</keyword>
<feature type="transmembrane region" description="Helical" evidence="1">
    <location>
        <begin position="69"/>
        <end position="93"/>
    </location>
</feature>
<proteinExistence type="predicted"/>
<feature type="transmembrane region" description="Helical" evidence="1">
    <location>
        <begin position="205"/>
        <end position="222"/>
    </location>
</feature>
<dbReference type="RefSeq" id="WP_344258641.1">
    <property type="nucleotide sequence ID" value="NZ_BAAAMJ010000006.1"/>
</dbReference>
<keyword evidence="1" id="KW-0472">Membrane</keyword>
<keyword evidence="4" id="KW-1185">Reference proteome</keyword>
<evidence type="ECO:0000256" key="1">
    <source>
        <dbReference type="SAM" id="Phobius"/>
    </source>
</evidence>
<feature type="transmembrane region" description="Helical" evidence="1">
    <location>
        <begin position="428"/>
        <end position="446"/>
    </location>
</feature>
<feature type="transmembrane region" description="Helical" evidence="1">
    <location>
        <begin position="32"/>
        <end position="49"/>
    </location>
</feature>
<feature type="transmembrane region" description="Helical" evidence="1">
    <location>
        <begin position="113"/>
        <end position="135"/>
    </location>
</feature>
<dbReference type="InterPro" id="IPR002656">
    <property type="entry name" value="Acyl_transf_3_dom"/>
</dbReference>
<feature type="transmembrane region" description="Helical" evidence="1">
    <location>
        <begin position="275"/>
        <end position="293"/>
    </location>
</feature>
<evidence type="ECO:0000313" key="3">
    <source>
        <dbReference type="EMBL" id="GAA1899168.1"/>
    </source>
</evidence>
<feature type="transmembrane region" description="Helical" evidence="1">
    <location>
        <begin position="305"/>
        <end position="334"/>
    </location>
</feature>
<evidence type="ECO:0000313" key="4">
    <source>
        <dbReference type="Proteomes" id="UP001501303"/>
    </source>
</evidence>
<reference evidence="3 4" key="1">
    <citation type="journal article" date="2019" name="Int. J. Syst. Evol. Microbiol.">
        <title>The Global Catalogue of Microorganisms (GCM) 10K type strain sequencing project: providing services to taxonomists for standard genome sequencing and annotation.</title>
        <authorList>
            <consortium name="The Broad Institute Genomics Platform"/>
            <consortium name="The Broad Institute Genome Sequencing Center for Infectious Disease"/>
            <person name="Wu L."/>
            <person name="Ma J."/>
        </authorList>
    </citation>
    <scope>NUCLEOTIDE SEQUENCE [LARGE SCALE GENOMIC DNA]</scope>
    <source>
        <strain evidence="3 4">JCM 13581</strain>
    </source>
</reference>
<name>A0ABN2NRL7_9ACTN</name>
<dbReference type="Pfam" id="PF01757">
    <property type="entry name" value="Acyl_transf_3"/>
    <property type="match status" value="1"/>
</dbReference>
<dbReference type="GO" id="GO:0016746">
    <property type="term" value="F:acyltransferase activity"/>
    <property type="evidence" value="ECO:0007669"/>
    <property type="project" value="UniProtKB-KW"/>
</dbReference>
<keyword evidence="3" id="KW-0808">Transferase</keyword>
<protein>
    <submittedName>
        <fullName evidence="3">Acyltransferase family protein</fullName>
    </submittedName>
</protein>
<feature type="domain" description="Acyltransferase 3" evidence="2">
    <location>
        <begin position="25"/>
        <end position="365"/>
    </location>
</feature>
<sequence>MPRVPRGPLAALRRTAEQTPARRNRQIDMLRALALCAVVLGHWLVIVVVHDEGGLDGDNLLGILPWTHWGTWVFQVMPVFFVVGGYSNAASLVSHREHGGDATTWLLGRTDRLLRPTTALLITLGAGATVATLLGADTDTIGTGVWLASMPLWFLAAYLAMVLTTPAAHALHRRAGLAVPVLLLVLAAAADTARLGLDVPAVGQANYLLVWLAIHQLGFCWRDGLLPSTARGSALLAAAALAALVLLAALPFSPYPVSMVQVPGEQLQNTAPPTLALAALGLTQTGLALLLSGPTNRWLARTGPWTAVVAANSVVLTLFLWHMTAAMIGALALYPTGLMPQPAVDTPAWFLLRIPWLLALTVILAAIVALFGRIETRTGPSSSGTRATGPGLPPWGWTALTVTGLSAAVAGLLGIALAGDVYHRPGGLPTAVFLAYFAGAGLLRLARARAPRDPSA</sequence>
<organism evidence="3 4">
    <name type="scientific">Streptomyces sodiiphilus</name>
    <dbReference type="NCBI Taxonomy" id="226217"/>
    <lineage>
        <taxon>Bacteria</taxon>
        <taxon>Bacillati</taxon>
        <taxon>Actinomycetota</taxon>
        <taxon>Actinomycetes</taxon>
        <taxon>Kitasatosporales</taxon>
        <taxon>Streptomycetaceae</taxon>
        <taxon>Streptomyces</taxon>
    </lineage>
</organism>
<comment type="caution">
    <text evidence="3">The sequence shown here is derived from an EMBL/GenBank/DDBJ whole genome shotgun (WGS) entry which is preliminary data.</text>
</comment>
<dbReference type="EMBL" id="BAAAMJ010000006">
    <property type="protein sequence ID" value="GAA1899168.1"/>
    <property type="molecule type" value="Genomic_DNA"/>
</dbReference>
<gene>
    <name evidence="3" type="ORF">GCM10009716_06320</name>
</gene>
<feature type="transmembrane region" description="Helical" evidence="1">
    <location>
        <begin position="141"/>
        <end position="163"/>
    </location>
</feature>
<feature type="transmembrane region" description="Helical" evidence="1">
    <location>
        <begin position="175"/>
        <end position="193"/>
    </location>
</feature>
<feature type="transmembrane region" description="Helical" evidence="1">
    <location>
        <begin position="395"/>
        <end position="416"/>
    </location>
</feature>
<keyword evidence="3" id="KW-0012">Acyltransferase</keyword>